<dbReference type="EMBL" id="LUEZ02000015">
    <property type="protein sequence ID" value="RDB27581.1"/>
    <property type="molecule type" value="Genomic_DNA"/>
</dbReference>
<feature type="region of interest" description="Disordered" evidence="1">
    <location>
        <begin position="1"/>
        <end position="22"/>
    </location>
</feature>
<dbReference type="AlphaFoldDB" id="A0A369JYZ3"/>
<name>A0A369JYZ3_HYPMA</name>
<accession>A0A369JYZ3</accession>
<organism evidence="2 3">
    <name type="scientific">Hypsizygus marmoreus</name>
    <name type="common">White beech mushroom</name>
    <name type="synonym">Agaricus marmoreus</name>
    <dbReference type="NCBI Taxonomy" id="39966"/>
    <lineage>
        <taxon>Eukaryota</taxon>
        <taxon>Fungi</taxon>
        <taxon>Dikarya</taxon>
        <taxon>Basidiomycota</taxon>
        <taxon>Agaricomycotina</taxon>
        <taxon>Agaricomycetes</taxon>
        <taxon>Agaricomycetidae</taxon>
        <taxon>Agaricales</taxon>
        <taxon>Tricholomatineae</taxon>
        <taxon>Lyophyllaceae</taxon>
        <taxon>Hypsizygus</taxon>
    </lineage>
</organism>
<evidence type="ECO:0000256" key="1">
    <source>
        <dbReference type="SAM" id="MobiDB-lite"/>
    </source>
</evidence>
<comment type="caution">
    <text evidence="2">The sequence shown here is derived from an EMBL/GenBank/DDBJ whole genome shotgun (WGS) entry which is preliminary data.</text>
</comment>
<proteinExistence type="predicted"/>
<evidence type="ECO:0000313" key="2">
    <source>
        <dbReference type="EMBL" id="RDB27581.1"/>
    </source>
</evidence>
<dbReference type="InParanoid" id="A0A369JYZ3"/>
<sequence>MAQWPSIRSVGREHRARVASPAHVPASLGESLSVSIILKFRRCDDGPLRAEGDNAPFAEWDSCWMGRGRRTWVGEASVQMDPRRLITFCSAMTADDGTDT</sequence>
<reference evidence="2" key="1">
    <citation type="submission" date="2018-04" db="EMBL/GenBank/DDBJ databases">
        <title>Whole genome sequencing of Hypsizygus marmoreus.</title>
        <authorList>
            <person name="Choi I.-G."/>
            <person name="Min B."/>
            <person name="Kim J.-G."/>
            <person name="Kim S."/>
            <person name="Oh Y.-L."/>
            <person name="Kong W.-S."/>
            <person name="Park H."/>
            <person name="Jeong J."/>
            <person name="Song E.-S."/>
        </authorList>
    </citation>
    <scope>NUCLEOTIDE SEQUENCE [LARGE SCALE GENOMIC DNA]</scope>
    <source>
        <strain evidence="2">51987-8</strain>
    </source>
</reference>
<keyword evidence="3" id="KW-1185">Reference proteome</keyword>
<protein>
    <submittedName>
        <fullName evidence="2">Uncharacterized protein</fullName>
    </submittedName>
</protein>
<dbReference type="Proteomes" id="UP000076154">
    <property type="component" value="Unassembled WGS sequence"/>
</dbReference>
<gene>
    <name evidence="2" type="ORF">Hypma_003880</name>
</gene>
<evidence type="ECO:0000313" key="3">
    <source>
        <dbReference type="Proteomes" id="UP000076154"/>
    </source>
</evidence>